<dbReference type="PRINTS" id="PR00259">
    <property type="entry name" value="TMFOUR"/>
</dbReference>
<evidence type="ECO:0000256" key="2">
    <source>
        <dbReference type="ARBA" id="ARBA00006840"/>
    </source>
</evidence>
<keyword evidence="3 6" id="KW-0812">Transmembrane</keyword>
<dbReference type="AlphaFoldDB" id="A0A6I9RES8"/>
<accession>A0A6I9RES8</accession>
<evidence type="ECO:0000256" key="3">
    <source>
        <dbReference type="ARBA" id="ARBA00022692"/>
    </source>
</evidence>
<evidence type="ECO:0000256" key="1">
    <source>
        <dbReference type="ARBA" id="ARBA00004141"/>
    </source>
</evidence>
<dbReference type="Proteomes" id="UP000504607">
    <property type="component" value="Chromosome 7"/>
</dbReference>
<dbReference type="GeneID" id="105047960"/>
<proteinExistence type="inferred from homology"/>
<protein>
    <submittedName>
        <fullName evidence="8 9">Tetraspanin-2</fullName>
    </submittedName>
</protein>
<evidence type="ECO:0000313" key="9">
    <source>
        <dbReference type="RefSeq" id="XP_019707282.1"/>
    </source>
</evidence>
<keyword evidence="5 6" id="KW-0472">Membrane</keyword>
<comment type="subcellular location">
    <subcellularLocation>
        <location evidence="1">Membrane</location>
        <topology evidence="1">Multi-pass membrane protein</topology>
    </subcellularLocation>
</comment>
<dbReference type="Pfam" id="PF00335">
    <property type="entry name" value="Tetraspanin"/>
    <property type="match status" value="1"/>
</dbReference>
<evidence type="ECO:0000313" key="8">
    <source>
        <dbReference type="RefSeq" id="XP_010925419.1"/>
    </source>
</evidence>
<organism evidence="7 8">
    <name type="scientific">Elaeis guineensis var. tenera</name>
    <name type="common">Oil palm</name>
    <dbReference type="NCBI Taxonomy" id="51953"/>
    <lineage>
        <taxon>Eukaryota</taxon>
        <taxon>Viridiplantae</taxon>
        <taxon>Streptophyta</taxon>
        <taxon>Embryophyta</taxon>
        <taxon>Tracheophyta</taxon>
        <taxon>Spermatophyta</taxon>
        <taxon>Magnoliopsida</taxon>
        <taxon>Liliopsida</taxon>
        <taxon>Arecaceae</taxon>
        <taxon>Arecoideae</taxon>
        <taxon>Cocoseae</taxon>
        <taxon>Elaeidinae</taxon>
        <taxon>Elaeis</taxon>
    </lineage>
</organism>
<evidence type="ECO:0000313" key="7">
    <source>
        <dbReference type="Proteomes" id="UP000504607"/>
    </source>
</evidence>
<reference evidence="8 9" key="1">
    <citation type="submission" date="2025-04" db="UniProtKB">
        <authorList>
            <consortium name="RefSeq"/>
        </authorList>
    </citation>
    <scope>IDENTIFICATION</scope>
</reference>
<feature type="transmembrane region" description="Helical" evidence="6">
    <location>
        <begin position="71"/>
        <end position="95"/>
    </location>
</feature>
<dbReference type="InterPro" id="IPR018499">
    <property type="entry name" value="Tetraspanin/Peripherin"/>
</dbReference>
<feature type="transmembrane region" description="Helical" evidence="6">
    <location>
        <begin position="234"/>
        <end position="255"/>
    </location>
</feature>
<dbReference type="OrthoDB" id="192611at2759"/>
<gene>
    <name evidence="8 9" type="primary">LOC105047960</name>
</gene>
<dbReference type="PANTHER" id="PTHR32191">
    <property type="entry name" value="TETRASPANIN-8-RELATED"/>
    <property type="match status" value="1"/>
</dbReference>
<evidence type="ECO:0000256" key="6">
    <source>
        <dbReference type="SAM" id="Phobius"/>
    </source>
</evidence>
<feature type="transmembrane region" description="Helical" evidence="6">
    <location>
        <begin position="43"/>
        <end position="65"/>
    </location>
</feature>
<dbReference type="KEGG" id="egu:105047960"/>
<feature type="transmembrane region" description="Helical" evidence="6">
    <location>
        <begin position="6"/>
        <end position="31"/>
    </location>
</feature>
<comment type="similarity">
    <text evidence="2">Belongs to the tetraspanin (TM4SF) family.</text>
</comment>
<keyword evidence="7" id="KW-1185">Reference proteome</keyword>
<evidence type="ECO:0000256" key="4">
    <source>
        <dbReference type="ARBA" id="ARBA00022989"/>
    </source>
</evidence>
<sequence>MGVSNNITAVLNFVGLLCSVPIIGAGIWLASKQDNECVQLARWPIIILGVLILLVSLAGFVGAYWNRQGLLAAYLFCMAVLIVLLLIFLVFAFVVTRPDGSYPVPGRAYSEYRLSGFSSWLRDHVTDSDHWDQIRSCLSASDVCQKLGHDQPYLTADQYFQTHLSPLQSGCCKPPTVCGYAYVNPTVWINPSNAMADTDCSIWSNEQSQLCYACTSCKAGLLGNLRQEWRKANIVLIVTAVALIWVYIIGCSAFKNAQTEELFRRYKQGFA</sequence>
<keyword evidence="4 6" id="KW-1133">Transmembrane helix</keyword>
<dbReference type="RefSeq" id="XP_019707282.1">
    <property type="nucleotide sequence ID" value="XM_019851723.2"/>
</dbReference>
<dbReference type="GO" id="GO:0009734">
    <property type="term" value="P:auxin-activated signaling pathway"/>
    <property type="evidence" value="ECO:0007669"/>
    <property type="project" value="InterPro"/>
</dbReference>
<dbReference type="RefSeq" id="XP_010925419.1">
    <property type="nucleotide sequence ID" value="XM_010927117.3"/>
</dbReference>
<dbReference type="InterPro" id="IPR044991">
    <property type="entry name" value="TET_plant"/>
</dbReference>
<name>A0A6I9RES8_ELAGV</name>
<dbReference type="GO" id="GO:0016020">
    <property type="term" value="C:membrane"/>
    <property type="evidence" value="ECO:0007669"/>
    <property type="project" value="UniProtKB-SubCell"/>
</dbReference>
<evidence type="ECO:0000256" key="5">
    <source>
        <dbReference type="ARBA" id="ARBA00023136"/>
    </source>
</evidence>